<accession>A0AAV3NZ16</accession>
<dbReference type="Pfam" id="PF00462">
    <property type="entry name" value="Glutaredoxin"/>
    <property type="match status" value="1"/>
</dbReference>
<dbReference type="PANTHER" id="PTHR45669">
    <property type="entry name" value="GLUTAREDOXIN DOMAIN-CONTAINING CYSTEINE-RICH PROTEIN CG12206-RELATED"/>
    <property type="match status" value="1"/>
</dbReference>
<dbReference type="InterPro" id="IPR002109">
    <property type="entry name" value="Glutaredoxin"/>
</dbReference>
<feature type="domain" description="Glutaredoxin" evidence="1">
    <location>
        <begin position="255"/>
        <end position="323"/>
    </location>
</feature>
<dbReference type="CDD" id="cd03031">
    <property type="entry name" value="GRX_GRX_like"/>
    <property type="match status" value="1"/>
</dbReference>
<protein>
    <submittedName>
        <fullName evidence="2">Oxidoreductase</fullName>
    </submittedName>
</protein>
<dbReference type="Proteomes" id="UP001454036">
    <property type="component" value="Unassembled WGS sequence"/>
</dbReference>
<dbReference type="InterPro" id="IPR036249">
    <property type="entry name" value="Thioredoxin-like_sf"/>
</dbReference>
<dbReference type="EMBL" id="BAABME010000665">
    <property type="protein sequence ID" value="GAA0144579.1"/>
    <property type="molecule type" value="Genomic_DNA"/>
</dbReference>
<dbReference type="Gene3D" id="3.40.30.10">
    <property type="entry name" value="Glutaredoxin"/>
    <property type="match status" value="1"/>
</dbReference>
<dbReference type="PROSITE" id="PS51354">
    <property type="entry name" value="GLUTAREDOXIN_2"/>
    <property type="match status" value="1"/>
</dbReference>
<evidence type="ECO:0000259" key="1">
    <source>
        <dbReference type="Pfam" id="PF00462"/>
    </source>
</evidence>
<organism evidence="2 3">
    <name type="scientific">Lithospermum erythrorhizon</name>
    <name type="common">Purple gromwell</name>
    <name type="synonym">Lithospermum officinale var. erythrorhizon</name>
    <dbReference type="NCBI Taxonomy" id="34254"/>
    <lineage>
        <taxon>Eukaryota</taxon>
        <taxon>Viridiplantae</taxon>
        <taxon>Streptophyta</taxon>
        <taxon>Embryophyta</taxon>
        <taxon>Tracheophyta</taxon>
        <taxon>Spermatophyta</taxon>
        <taxon>Magnoliopsida</taxon>
        <taxon>eudicotyledons</taxon>
        <taxon>Gunneridae</taxon>
        <taxon>Pentapetalae</taxon>
        <taxon>asterids</taxon>
        <taxon>lamiids</taxon>
        <taxon>Boraginales</taxon>
        <taxon>Boraginaceae</taxon>
        <taxon>Boraginoideae</taxon>
        <taxon>Lithospermeae</taxon>
        <taxon>Lithospermum</taxon>
    </lineage>
</organism>
<proteinExistence type="predicted"/>
<evidence type="ECO:0000313" key="2">
    <source>
        <dbReference type="EMBL" id="GAA0144579.1"/>
    </source>
</evidence>
<dbReference type="Pfam" id="PF23733">
    <property type="entry name" value="GRXCR1-2_C"/>
    <property type="match status" value="1"/>
</dbReference>
<comment type="caution">
    <text evidence="2">The sequence shown here is derived from an EMBL/GenBank/DDBJ whole genome shotgun (WGS) entry which is preliminary data.</text>
</comment>
<dbReference type="SUPFAM" id="SSF52833">
    <property type="entry name" value="Thioredoxin-like"/>
    <property type="match status" value="1"/>
</dbReference>
<name>A0AAV3NZ16_LITER</name>
<dbReference type="AlphaFoldDB" id="A0AAV3NZ16"/>
<keyword evidence="3" id="KW-1185">Reference proteome</keyword>
<sequence>MGCANSKQKVCENCQVPLSQRVPRRSKSMHVHHFPEKKGDSYHLVSLTSSTLGSLRLDPLHSDHYIDEELPPSRNVVGKVIEKKSKEGFVLVEAKTWSKWLEEKIPKEIPKIPIQMVVDEPETINAWELMEGLEDTSSPVSRLHDHPHDHLRSVSLDVQSTRENVMDTKTMVLEVADHDNESHLHSDSVSVIPQFDPEVTSTFRKSLEELPPVSPFHLKPLIIEIDEELEVSDVKKMNEIGQNYKFVAREKEKLVLYYTSLRGVRKTYEDCCHVRIILKGLGVKIDEKDVSMHSGFREELKALLGEGYPGGGLPKLFIGTKLIGGAEEIRRMNEAGQLEKLVERCEKLDKYKTSGGGNGGVCEACGDIRFTPCDTCSGSCKIFCERNFDEENEEDEYGFQRCPNCNENGLIRCPVCCD</sequence>
<reference evidence="2 3" key="1">
    <citation type="submission" date="2024-01" db="EMBL/GenBank/DDBJ databases">
        <title>The complete chloroplast genome sequence of Lithospermum erythrorhizon: insights into the phylogenetic relationship among Boraginaceae species and the maternal lineages of purple gromwells.</title>
        <authorList>
            <person name="Okada T."/>
            <person name="Watanabe K."/>
        </authorList>
    </citation>
    <scope>NUCLEOTIDE SEQUENCE [LARGE SCALE GENOMIC DNA]</scope>
</reference>
<gene>
    <name evidence="2" type="ORF">LIER_04992</name>
</gene>
<dbReference type="PANTHER" id="PTHR45669:SF30">
    <property type="entry name" value="OS04G0641300 PROTEIN"/>
    <property type="match status" value="1"/>
</dbReference>
<evidence type="ECO:0000313" key="3">
    <source>
        <dbReference type="Proteomes" id="UP001454036"/>
    </source>
</evidence>
<dbReference type="FunFam" id="3.40.30.10:FF:000273">
    <property type="entry name" value="Glutaredoxin family protein"/>
    <property type="match status" value="1"/>
</dbReference>